<evidence type="ECO:0008006" key="3">
    <source>
        <dbReference type="Google" id="ProtNLM"/>
    </source>
</evidence>
<dbReference type="AlphaFoldDB" id="W1PMS6"/>
<gene>
    <name evidence="1" type="ORF">AMTR_s00024p00247690</name>
</gene>
<evidence type="ECO:0000313" key="1">
    <source>
        <dbReference type="EMBL" id="ERN11317.1"/>
    </source>
</evidence>
<keyword evidence="2" id="KW-1185">Reference proteome</keyword>
<sequence>MDMRKKIDFKYNEVCRMVGSQGISCYTVRYKGNDHGIEAVFLFDPATGPCSHLPTYRISLIKDADFQSGLCVKNLRSYVDEIGFYLDPKDRSFKIVSAIGIRLKMVLVFLVFESWTEPERKLKNAQKLYIPFPGTFFSDIMYIGRHFYYMNETDLMVYGMEREEIISFPHWLRENRCYYFRIIRWDDRFSLVKIKFTEWRIQILVLNNDNKLVEAQNFDLGGTYEFITLKECRDG</sequence>
<dbReference type="Gramene" id="ERN11317">
    <property type="protein sequence ID" value="ERN11317"/>
    <property type="gene ID" value="AMTR_s00024p00247690"/>
</dbReference>
<name>W1PMS6_AMBTC</name>
<proteinExistence type="predicted"/>
<dbReference type="EMBL" id="KI392710">
    <property type="protein sequence ID" value="ERN11317.1"/>
    <property type="molecule type" value="Genomic_DNA"/>
</dbReference>
<protein>
    <recommendedName>
        <fullName evidence="3">F-box associated domain-containing protein</fullName>
    </recommendedName>
</protein>
<organism evidence="1 2">
    <name type="scientific">Amborella trichopoda</name>
    <dbReference type="NCBI Taxonomy" id="13333"/>
    <lineage>
        <taxon>Eukaryota</taxon>
        <taxon>Viridiplantae</taxon>
        <taxon>Streptophyta</taxon>
        <taxon>Embryophyta</taxon>
        <taxon>Tracheophyta</taxon>
        <taxon>Spermatophyta</taxon>
        <taxon>Magnoliopsida</taxon>
        <taxon>Amborellales</taxon>
        <taxon>Amborellaceae</taxon>
        <taxon>Amborella</taxon>
    </lineage>
</organism>
<dbReference type="HOGENOM" id="CLU_1181615_0_0_1"/>
<accession>W1PMS6</accession>
<dbReference type="Proteomes" id="UP000017836">
    <property type="component" value="Unassembled WGS sequence"/>
</dbReference>
<evidence type="ECO:0000313" key="2">
    <source>
        <dbReference type="Proteomes" id="UP000017836"/>
    </source>
</evidence>
<reference evidence="2" key="1">
    <citation type="journal article" date="2013" name="Science">
        <title>The Amborella genome and the evolution of flowering plants.</title>
        <authorList>
            <consortium name="Amborella Genome Project"/>
        </authorList>
    </citation>
    <scope>NUCLEOTIDE SEQUENCE [LARGE SCALE GENOMIC DNA]</scope>
</reference>